<dbReference type="Proteomes" id="UP000262073">
    <property type="component" value="Chromosome"/>
</dbReference>
<evidence type="ECO:0000313" key="2">
    <source>
        <dbReference type="EMBL" id="AXR04985.1"/>
    </source>
</evidence>
<dbReference type="EMBL" id="CP031769">
    <property type="protein sequence ID" value="AXR04985.1"/>
    <property type="molecule type" value="Genomic_DNA"/>
</dbReference>
<feature type="transmembrane region" description="Helical" evidence="1">
    <location>
        <begin position="30"/>
        <end position="49"/>
    </location>
</feature>
<organism evidence="2 3">
    <name type="scientific">Salinimonas sediminis</name>
    <dbReference type="NCBI Taxonomy" id="2303538"/>
    <lineage>
        <taxon>Bacteria</taxon>
        <taxon>Pseudomonadati</taxon>
        <taxon>Pseudomonadota</taxon>
        <taxon>Gammaproteobacteria</taxon>
        <taxon>Alteromonadales</taxon>
        <taxon>Alteromonadaceae</taxon>
        <taxon>Alteromonas/Salinimonas group</taxon>
        <taxon>Salinimonas</taxon>
    </lineage>
</organism>
<keyword evidence="1" id="KW-1133">Transmembrane helix</keyword>
<dbReference type="AlphaFoldDB" id="A0A346NHH8"/>
<dbReference type="KEGG" id="salm:D0Y50_00540"/>
<feature type="transmembrane region" description="Helical" evidence="1">
    <location>
        <begin position="55"/>
        <end position="72"/>
    </location>
</feature>
<sequence>MVSEKISIARYQDSTQEVHQDGRSDRKNGLTIMGFLLFLTGAVLFAVGLADLLSHIDNVVTAVLLLGGLILYKAGRKILQHCATLKVRRERRGHIAL</sequence>
<proteinExistence type="predicted"/>
<name>A0A346NHH8_9ALTE</name>
<dbReference type="RefSeq" id="WP_108567715.1">
    <property type="nucleotide sequence ID" value="NZ_CP031769.1"/>
</dbReference>
<evidence type="ECO:0000313" key="3">
    <source>
        <dbReference type="Proteomes" id="UP000262073"/>
    </source>
</evidence>
<keyword evidence="1" id="KW-0812">Transmembrane</keyword>
<keyword evidence="1" id="KW-0472">Membrane</keyword>
<gene>
    <name evidence="2" type="ORF">D0Y50_00540</name>
</gene>
<accession>A0A346NHH8</accession>
<reference evidence="2 3" key="1">
    <citation type="submission" date="2018-08" db="EMBL/GenBank/DDBJ databases">
        <title>Salinimonas sediminis sp. nov., a piezophilic bacterium isolated from a deep-sea sediment sample from the New Britain Trench.</title>
        <authorList>
            <person name="Cao J."/>
        </authorList>
    </citation>
    <scope>NUCLEOTIDE SEQUENCE [LARGE SCALE GENOMIC DNA]</scope>
    <source>
        <strain evidence="2 3">N102</strain>
    </source>
</reference>
<protein>
    <submittedName>
        <fullName evidence="2">Uncharacterized protein</fullName>
    </submittedName>
</protein>
<dbReference type="OrthoDB" id="6387443at2"/>
<evidence type="ECO:0000256" key="1">
    <source>
        <dbReference type="SAM" id="Phobius"/>
    </source>
</evidence>
<keyword evidence="3" id="KW-1185">Reference proteome</keyword>